<dbReference type="AlphaFoldDB" id="A0A7J3KEC2"/>
<keyword evidence="4" id="KW-0456">Lyase</keyword>
<dbReference type="GO" id="GO:0006565">
    <property type="term" value="P:L-serine catabolic process"/>
    <property type="evidence" value="ECO:0007669"/>
    <property type="project" value="TreeGrafter"/>
</dbReference>
<name>A0A7J3KEC2_STAMA</name>
<keyword evidence="3" id="KW-0663">Pyridoxal phosphate</keyword>
<feature type="domain" description="Tryptophan synthase beta chain-like PALP" evidence="5">
    <location>
        <begin position="28"/>
        <end position="310"/>
    </location>
</feature>
<dbReference type="Gene3D" id="3.40.50.1100">
    <property type="match status" value="2"/>
</dbReference>
<dbReference type="CDD" id="cd01562">
    <property type="entry name" value="Thr-dehyd"/>
    <property type="match status" value="1"/>
</dbReference>
<comment type="caution">
    <text evidence="6">The sequence shown here is derived from an EMBL/GenBank/DDBJ whole genome shotgun (WGS) entry which is preliminary data.</text>
</comment>
<reference evidence="6" key="1">
    <citation type="journal article" date="2020" name="mSystems">
        <title>Genome- and Community-Level Interaction Insights into Carbon Utilization and Element Cycling Functions of Hydrothermarchaeota in Hydrothermal Sediment.</title>
        <authorList>
            <person name="Zhou Z."/>
            <person name="Liu Y."/>
            <person name="Xu W."/>
            <person name="Pan J."/>
            <person name="Luo Z.H."/>
            <person name="Li M."/>
        </authorList>
    </citation>
    <scope>NUCLEOTIDE SEQUENCE [LARGE SCALE GENOMIC DNA]</scope>
    <source>
        <strain evidence="6">SpSt-638</strain>
    </source>
</reference>
<evidence type="ECO:0000256" key="4">
    <source>
        <dbReference type="ARBA" id="ARBA00023239"/>
    </source>
</evidence>
<dbReference type="PANTHER" id="PTHR48078:SF6">
    <property type="entry name" value="L-THREONINE DEHYDRATASE CATABOLIC TDCB"/>
    <property type="match status" value="1"/>
</dbReference>
<evidence type="ECO:0000256" key="1">
    <source>
        <dbReference type="ARBA" id="ARBA00001933"/>
    </source>
</evidence>
<protein>
    <submittedName>
        <fullName evidence="6">Pyridoxal-phosphate dependent enzyme</fullName>
    </submittedName>
</protein>
<comment type="cofactor">
    <cofactor evidence="1">
        <name>pyridoxal 5'-phosphate</name>
        <dbReference type="ChEBI" id="CHEBI:597326"/>
    </cofactor>
</comment>
<dbReference type="EMBL" id="DTBE01000015">
    <property type="protein sequence ID" value="HGQ59201.1"/>
    <property type="molecule type" value="Genomic_DNA"/>
</dbReference>
<dbReference type="InterPro" id="IPR036052">
    <property type="entry name" value="TrpB-like_PALP_sf"/>
</dbReference>
<dbReference type="InterPro" id="IPR050147">
    <property type="entry name" value="Ser/Thr_Dehydratase"/>
</dbReference>
<comment type="similarity">
    <text evidence="2">Belongs to the serine/threonine dehydratase family.</text>
</comment>
<dbReference type="GO" id="GO:0030170">
    <property type="term" value="F:pyridoxal phosphate binding"/>
    <property type="evidence" value="ECO:0007669"/>
    <property type="project" value="InterPro"/>
</dbReference>
<dbReference type="InterPro" id="IPR000634">
    <property type="entry name" value="Ser/Thr_deHydtase_PyrdxlP-BS"/>
</dbReference>
<dbReference type="Pfam" id="PF00291">
    <property type="entry name" value="PALP"/>
    <property type="match status" value="1"/>
</dbReference>
<dbReference type="PROSITE" id="PS00165">
    <property type="entry name" value="DEHYDRATASE_SER_THR"/>
    <property type="match status" value="1"/>
</dbReference>
<evidence type="ECO:0000256" key="2">
    <source>
        <dbReference type="ARBA" id="ARBA00010869"/>
    </source>
</evidence>
<dbReference type="InterPro" id="IPR001926">
    <property type="entry name" value="TrpB-like_PALP"/>
</dbReference>
<evidence type="ECO:0000259" key="5">
    <source>
        <dbReference type="Pfam" id="PF00291"/>
    </source>
</evidence>
<evidence type="ECO:0000256" key="3">
    <source>
        <dbReference type="ARBA" id="ARBA00022898"/>
    </source>
</evidence>
<dbReference type="GO" id="GO:0003941">
    <property type="term" value="F:L-serine ammonia-lyase activity"/>
    <property type="evidence" value="ECO:0007669"/>
    <property type="project" value="TreeGrafter"/>
</dbReference>
<dbReference type="PANTHER" id="PTHR48078">
    <property type="entry name" value="THREONINE DEHYDRATASE, MITOCHONDRIAL-RELATED"/>
    <property type="match status" value="1"/>
</dbReference>
<dbReference type="GO" id="GO:0006567">
    <property type="term" value="P:L-threonine catabolic process"/>
    <property type="evidence" value="ECO:0007669"/>
    <property type="project" value="TreeGrafter"/>
</dbReference>
<organism evidence="6">
    <name type="scientific">Staphylothermus marinus</name>
    <dbReference type="NCBI Taxonomy" id="2280"/>
    <lineage>
        <taxon>Archaea</taxon>
        <taxon>Thermoproteota</taxon>
        <taxon>Thermoprotei</taxon>
        <taxon>Desulfurococcales</taxon>
        <taxon>Desulfurococcaceae</taxon>
        <taxon>Staphylothermus</taxon>
    </lineage>
</organism>
<accession>A0A7J3KEC2</accession>
<proteinExistence type="inferred from homology"/>
<gene>
    <name evidence="6" type="ORF">ENU09_00525</name>
</gene>
<dbReference type="FunFam" id="3.40.50.1100:FF:000005">
    <property type="entry name" value="Threonine dehydratase catabolic"/>
    <property type="match status" value="1"/>
</dbReference>
<dbReference type="SUPFAM" id="SSF53686">
    <property type="entry name" value="Tryptophan synthase beta subunit-like PLP-dependent enzymes"/>
    <property type="match status" value="1"/>
</dbReference>
<sequence>MSNVSEALRLAGEIERLGSEAFSVLSRYLIETPLIRAPELDAYIGCRVHLKLENMQLTGSFKIRGALFKTHRLFEKGCRGVVTASSGNHAIGVAYASKLLGLDALIVMPSSASKFKIGKVREYGANIVLHGKFLDEAHAKALEIADKLKYSYVHTYDDIEVIAGQSTIMIEILEIIDNPGTVIAPIGGGGLISGLSVYAKKRGARVIGVQAENAPSMYTWFKEKRIPETIKPTIADGVYVRKPGDLTKSIVEEFVDDIVLVNEDYIVEAMKIMMSKLKIIVEGAAALPLAALLSGDVKDVKEPVILIVTGGNIDLDVLMRIIGLIH</sequence>
<dbReference type="GO" id="GO:0009097">
    <property type="term" value="P:isoleucine biosynthetic process"/>
    <property type="evidence" value="ECO:0007669"/>
    <property type="project" value="TreeGrafter"/>
</dbReference>
<dbReference type="GO" id="GO:0004794">
    <property type="term" value="F:threonine deaminase activity"/>
    <property type="evidence" value="ECO:0007669"/>
    <property type="project" value="TreeGrafter"/>
</dbReference>
<evidence type="ECO:0000313" key="6">
    <source>
        <dbReference type="EMBL" id="HGQ59201.1"/>
    </source>
</evidence>